<dbReference type="InterPro" id="IPR045860">
    <property type="entry name" value="Snake_toxin-like_sf"/>
</dbReference>
<dbReference type="Gene3D" id="2.10.60.10">
    <property type="entry name" value="CD59"/>
    <property type="match status" value="1"/>
</dbReference>
<dbReference type="GeneTree" id="ENSGT00940000153378"/>
<evidence type="ECO:0000256" key="3">
    <source>
        <dbReference type="ARBA" id="ARBA00022729"/>
    </source>
</evidence>
<evidence type="ECO:0000256" key="4">
    <source>
        <dbReference type="ARBA" id="ARBA00023136"/>
    </source>
</evidence>
<dbReference type="SUPFAM" id="SSF57302">
    <property type="entry name" value="Snake toxin-like"/>
    <property type="match status" value="1"/>
</dbReference>
<dbReference type="FunFam" id="2.10.60.10:FF:000003">
    <property type="entry name" value="lymphocyte antigen 6E isoform X1"/>
    <property type="match status" value="1"/>
</dbReference>
<evidence type="ECO:0000256" key="1">
    <source>
        <dbReference type="ARBA" id="ARBA00004236"/>
    </source>
</evidence>
<dbReference type="PANTHER" id="PTHR16983:SF30">
    <property type="entry name" value="LYMPHOCYTE ANTIGEN 6 COMPLEX, LOCUS E-RELATED"/>
    <property type="match status" value="1"/>
</dbReference>
<reference evidence="8" key="2">
    <citation type="submission" date="2025-08" db="UniProtKB">
        <authorList>
            <consortium name="Ensembl"/>
        </authorList>
    </citation>
    <scope>IDENTIFICATION</scope>
</reference>
<evidence type="ECO:0000256" key="2">
    <source>
        <dbReference type="ARBA" id="ARBA00022475"/>
    </source>
</evidence>
<reference evidence="8 9" key="1">
    <citation type="submission" date="2017-10" db="EMBL/GenBank/DDBJ databases">
        <title>A new Pekin duck reference genome.</title>
        <authorList>
            <person name="Hou Z.-C."/>
            <person name="Zhou Z.-K."/>
            <person name="Zhu F."/>
            <person name="Hou S.-S."/>
        </authorList>
    </citation>
    <scope>NUCLEOTIDE SEQUENCE [LARGE SCALE GENOMIC DNA]</scope>
</reference>
<dbReference type="Proteomes" id="UP000016666">
    <property type="component" value="Chromosome 2"/>
</dbReference>
<dbReference type="AlphaFoldDB" id="U3IRL1"/>
<evidence type="ECO:0000256" key="5">
    <source>
        <dbReference type="ARBA" id="ARBA00023180"/>
    </source>
</evidence>
<evidence type="ECO:0000313" key="8">
    <source>
        <dbReference type="Ensembl" id="ENSAPLP00000009884.2"/>
    </source>
</evidence>
<keyword evidence="3 6" id="KW-0732">Signal</keyword>
<dbReference type="Pfam" id="PF00087">
    <property type="entry name" value="Toxin_TOLIP"/>
    <property type="match status" value="1"/>
</dbReference>
<dbReference type="InterPro" id="IPR035076">
    <property type="entry name" value="Toxin/TOLIP"/>
</dbReference>
<keyword evidence="4" id="KW-0472">Membrane</keyword>
<dbReference type="CDD" id="cd23543">
    <property type="entry name" value="TFP_LU_ECD_Ly6E"/>
    <property type="match status" value="1"/>
</dbReference>
<keyword evidence="5" id="KW-0325">Glycoprotein</keyword>
<sequence>MKALLLAALAAVLCVERAHTLVCFSCSDASSNWGCLKPVTCGENENYCVTTYVGVGLGGKSGQSISKGCSPICPSAGINVGIAAASVYCCDSFLCNISGSSNVKASYTVLALGILVSFFYILRARDPLLLSRPPRWSFPRLYALPASETWAVGPNRSPPPPSDLPRCTLAPPGGLFRKGFCFFTCFPQFLRLLKSRLGLTTKRLPPDTVLSSVQMVLPPWRCLAPACPNTRVAQARGMHDPKGDTFLAPAAGVSFYKFLPTLGCLFLENK</sequence>
<dbReference type="Ensembl" id="ENSAPLT00000010585.2">
    <property type="protein sequence ID" value="ENSAPLP00000009884.2"/>
    <property type="gene ID" value="ENSAPLG00000010171.2"/>
</dbReference>
<protein>
    <recommendedName>
        <fullName evidence="7">UPAR/Ly6 domain-containing protein</fullName>
    </recommendedName>
</protein>
<evidence type="ECO:0000259" key="7">
    <source>
        <dbReference type="SMART" id="SM00134"/>
    </source>
</evidence>
<feature type="domain" description="UPAR/Ly6" evidence="7">
    <location>
        <begin position="21"/>
        <end position="110"/>
    </location>
</feature>
<proteinExistence type="predicted"/>
<dbReference type="GO" id="GO:0030550">
    <property type="term" value="F:acetylcholine receptor inhibitor activity"/>
    <property type="evidence" value="ECO:0007669"/>
    <property type="project" value="TreeGrafter"/>
</dbReference>
<dbReference type="HOGENOM" id="CLU_141358_0_1_1"/>
<reference evidence="8" key="3">
    <citation type="submission" date="2025-09" db="UniProtKB">
        <authorList>
            <consortium name="Ensembl"/>
        </authorList>
    </citation>
    <scope>IDENTIFICATION</scope>
</reference>
<dbReference type="GO" id="GO:0005886">
    <property type="term" value="C:plasma membrane"/>
    <property type="evidence" value="ECO:0007669"/>
    <property type="project" value="UniProtKB-SubCell"/>
</dbReference>
<feature type="signal peptide" evidence="6">
    <location>
        <begin position="1"/>
        <end position="20"/>
    </location>
</feature>
<evidence type="ECO:0000313" key="9">
    <source>
        <dbReference type="Proteomes" id="UP000016666"/>
    </source>
</evidence>
<organism evidence="8 9">
    <name type="scientific">Anas platyrhynchos platyrhynchos</name>
    <name type="common">Northern mallard</name>
    <dbReference type="NCBI Taxonomy" id="8840"/>
    <lineage>
        <taxon>Eukaryota</taxon>
        <taxon>Metazoa</taxon>
        <taxon>Chordata</taxon>
        <taxon>Craniata</taxon>
        <taxon>Vertebrata</taxon>
        <taxon>Euteleostomi</taxon>
        <taxon>Archelosauria</taxon>
        <taxon>Archosauria</taxon>
        <taxon>Dinosauria</taxon>
        <taxon>Saurischia</taxon>
        <taxon>Theropoda</taxon>
        <taxon>Coelurosauria</taxon>
        <taxon>Aves</taxon>
        <taxon>Neognathae</taxon>
        <taxon>Galloanserae</taxon>
        <taxon>Anseriformes</taxon>
        <taxon>Anatidae</taxon>
        <taxon>Anatinae</taxon>
        <taxon>Anas</taxon>
    </lineage>
</organism>
<keyword evidence="9" id="KW-1185">Reference proteome</keyword>
<dbReference type="STRING" id="8840.ENSAPLP00000009884"/>
<dbReference type="InterPro" id="IPR051110">
    <property type="entry name" value="Ly-6/neurotoxin-like_GPI-ap"/>
</dbReference>
<name>U3IRL1_ANAPP</name>
<comment type="subcellular location">
    <subcellularLocation>
        <location evidence="1">Cell membrane</location>
    </subcellularLocation>
</comment>
<dbReference type="SMART" id="SM00134">
    <property type="entry name" value="LU"/>
    <property type="match status" value="1"/>
</dbReference>
<feature type="chain" id="PRO_5021424829" description="UPAR/Ly6 domain-containing protein" evidence="6">
    <location>
        <begin position="21"/>
        <end position="270"/>
    </location>
</feature>
<dbReference type="PANTHER" id="PTHR16983">
    <property type="entry name" value="UPAR/LY6 DOMAIN-CONTAINING PROTEIN"/>
    <property type="match status" value="1"/>
</dbReference>
<dbReference type="GO" id="GO:0030154">
    <property type="term" value="P:cell differentiation"/>
    <property type="evidence" value="ECO:0007669"/>
    <property type="project" value="UniProtKB-ARBA"/>
</dbReference>
<dbReference type="InterPro" id="IPR016054">
    <property type="entry name" value="LY6_UPA_recep-like"/>
</dbReference>
<accession>U3IRL1</accession>
<evidence type="ECO:0000256" key="6">
    <source>
        <dbReference type="SAM" id="SignalP"/>
    </source>
</evidence>
<keyword evidence="2" id="KW-1003">Cell membrane</keyword>